<dbReference type="Proteomes" id="UP000886842">
    <property type="component" value="Unassembled WGS sequence"/>
</dbReference>
<dbReference type="Pfam" id="PF11175">
    <property type="entry name" value="DUF2961"/>
    <property type="match status" value="1"/>
</dbReference>
<proteinExistence type="predicted"/>
<dbReference type="InterPro" id="IPR021345">
    <property type="entry name" value="DUF2961"/>
</dbReference>
<sequence>MQRSDIAALRDVETRSISPENFTGAKAGGARATEGTGARAARDLGPGWKVSPSVEIAAGQVFELADIAGPGRITHLWLTTHPDHWRRLVLRAHWDGHEEPAIEVPVGDFFGQGWGRFAQLSSQMVAVNPHGGFNSYWPMPFADGARLTIENLAPDPVVVYYQITYEVGDAVVTDGRLHAQWRRSNPLEAGTTHVLLDDVRGRGHYVGTYLAWGVNSSGWWGEGEIKFYLDGDAAQDPRFPTIAGTGTEDYFGGAWNFDVPGEGYTAFTTPYLGLHQVIAPDGLYASQQRFGMYRWHVADPIHFAGDLSVDIQALGWRSDGRYLPLHDDIASTALFYLDAAATNRPVLPGLDGLEVL</sequence>
<dbReference type="EMBL" id="DVLP01000190">
    <property type="protein sequence ID" value="HIT75165.1"/>
    <property type="molecule type" value="Genomic_DNA"/>
</dbReference>
<dbReference type="Gene3D" id="2.60.120.1390">
    <property type="match status" value="1"/>
</dbReference>
<dbReference type="AlphaFoldDB" id="A0A9D1KM02"/>
<evidence type="ECO:0000313" key="3">
    <source>
        <dbReference type="Proteomes" id="UP000886842"/>
    </source>
</evidence>
<name>A0A9D1KM02_9ACTN</name>
<reference evidence="2" key="1">
    <citation type="submission" date="2020-10" db="EMBL/GenBank/DDBJ databases">
        <authorList>
            <person name="Gilroy R."/>
        </authorList>
    </citation>
    <scope>NUCLEOTIDE SEQUENCE</scope>
    <source>
        <strain evidence="2">ChiGjej1B1-24693</strain>
    </source>
</reference>
<feature type="compositionally biased region" description="Low complexity" evidence="1">
    <location>
        <begin position="23"/>
        <end position="37"/>
    </location>
</feature>
<organism evidence="2 3">
    <name type="scientific">Candidatus Avipropionibacterium avicola</name>
    <dbReference type="NCBI Taxonomy" id="2840701"/>
    <lineage>
        <taxon>Bacteria</taxon>
        <taxon>Bacillati</taxon>
        <taxon>Actinomycetota</taxon>
        <taxon>Actinomycetes</taxon>
        <taxon>Propionibacteriales</taxon>
        <taxon>Propionibacteriaceae</taxon>
        <taxon>Propionibacteriaceae incertae sedis</taxon>
        <taxon>Candidatus Avipropionibacterium</taxon>
    </lineage>
</organism>
<comment type="caution">
    <text evidence="2">The sequence shown here is derived from an EMBL/GenBank/DDBJ whole genome shotgun (WGS) entry which is preliminary data.</text>
</comment>
<reference evidence="2" key="2">
    <citation type="journal article" date="2021" name="PeerJ">
        <title>Extensive microbial diversity within the chicken gut microbiome revealed by metagenomics and culture.</title>
        <authorList>
            <person name="Gilroy R."/>
            <person name="Ravi A."/>
            <person name="Getino M."/>
            <person name="Pursley I."/>
            <person name="Horton D.L."/>
            <person name="Alikhan N.F."/>
            <person name="Baker D."/>
            <person name="Gharbi K."/>
            <person name="Hall N."/>
            <person name="Watson M."/>
            <person name="Adriaenssens E.M."/>
            <person name="Foster-Nyarko E."/>
            <person name="Jarju S."/>
            <person name="Secka A."/>
            <person name="Antonio M."/>
            <person name="Oren A."/>
            <person name="Chaudhuri R.R."/>
            <person name="La Ragione R."/>
            <person name="Hildebrand F."/>
            <person name="Pallen M.J."/>
        </authorList>
    </citation>
    <scope>NUCLEOTIDE SEQUENCE</scope>
    <source>
        <strain evidence="2">ChiGjej1B1-24693</strain>
    </source>
</reference>
<protein>
    <submittedName>
        <fullName evidence="2">DUF2961 domain-containing protein</fullName>
    </submittedName>
</protein>
<gene>
    <name evidence="2" type="ORF">IAA98_06245</name>
</gene>
<feature type="region of interest" description="Disordered" evidence="1">
    <location>
        <begin position="17"/>
        <end position="37"/>
    </location>
</feature>
<evidence type="ECO:0000256" key="1">
    <source>
        <dbReference type="SAM" id="MobiDB-lite"/>
    </source>
</evidence>
<evidence type="ECO:0000313" key="2">
    <source>
        <dbReference type="EMBL" id="HIT75165.1"/>
    </source>
</evidence>
<accession>A0A9D1KM02</accession>